<evidence type="ECO:0000313" key="3">
    <source>
        <dbReference type="Proteomes" id="UP000314294"/>
    </source>
</evidence>
<evidence type="ECO:0000256" key="1">
    <source>
        <dbReference type="SAM" id="MobiDB-lite"/>
    </source>
</evidence>
<feature type="compositionally biased region" description="Polar residues" evidence="1">
    <location>
        <begin position="1"/>
        <end position="10"/>
    </location>
</feature>
<protein>
    <submittedName>
        <fullName evidence="2">Uncharacterized protein</fullName>
    </submittedName>
</protein>
<reference evidence="2 3" key="1">
    <citation type="submission" date="2019-03" db="EMBL/GenBank/DDBJ databases">
        <title>First draft genome of Liparis tanakae, snailfish: a comprehensive survey of snailfish specific genes.</title>
        <authorList>
            <person name="Kim W."/>
            <person name="Song I."/>
            <person name="Jeong J.-H."/>
            <person name="Kim D."/>
            <person name="Kim S."/>
            <person name="Ryu S."/>
            <person name="Song J.Y."/>
            <person name="Lee S.K."/>
        </authorList>
    </citation>
    <scope>NUCLEOTIDE SEQUENCE [LARGE SCALE GENOMIC DNA]</scope>
    <source>
        <tissue evidence="2">Muscle</tissue>
    </source>
</reference>
<feature type="region of interest" description="Disordered" evidence="1">
    <location>
        <begin position="142"/>
        <end position="165"/>
    </location>
</feature>
<dbReference type="EMBL" id="SRLO01001228">
    <property type="protein sequence ID" value="TNN39989.1"/>
    <property type="molecule type" value="Genomic_DNA"/>
</dbReference>
<name>A0A4Z2FFN4_9TELE</name>
<gene>
    <name evidence="2" type="ORF">EYF80_049842</name>
</gene>
<organism evidence="2 3">
    <name type="scientific">Liparis tanakae</name>
    <name type="common">Tanaka's snailfish</name>
    <dbReference type="NCBI Taxonomy" id="230148"/>
    <lineage>
        <taxon>Eukaryota</taxon>
        <taxon>Metazoa</taxon>
        <taxon>Chordata</taxon>
        <taxon>Craniata</taxon>
        <taxon>Vertebrata</taxon>
        <taxon>Euteleostomi</taxon>
        <taxon>Actinopterygii</taxon>
        <taxon>Neopterygii</taxon>
        <taxon>Teleostei</taxon>
        <taxon>Neoteleostei</taxon>
        <taxon>Acanthomorphata</taxon>
        <taxon>Eupercaria</taxon>
        <taxon>Perciformes</taxon>
        <taxon>Cottioidei</taxon>
        <taxon>Cottales</taxon>
        <taxon>Liparidae</taxon>
        <taxon>Liparis</taxon>
    </lineage>
</organism>
<evidence type="ECO:0000313" key="2">
    <source>
        <dbReference type="EMBL" id="TNN39989.1"/>
    </source>
</evidence>
<dbReference type="Proteomes" id="UP000314294">
    <property type="component" value="Unassembled WGS sequence"/>
</dbReference>
<sequence>MLLTKCTISGRSRPLASPSVHPAERFSSAPLHDTRVTGCTARSLHRGLSLSRGVNKRCRRYLPTRGQRKPQQQQQHDSSVPSAVTTTPPPVLRNVPADGRPGNRSGSRRFASPGGAGCFEPRRLEVINAELPSRLERSVRLLGSSSRERRKHSPGGISPREASGSAVINIRYSYNGGGPGESSHNGS</sequence>
<accession>A0A4Z2FFN4</accession>
<comment type="caution">
    <text evidence="2">The sequence shown here is derived from an EMBL/GenBank/DDBJ whole genome shotgun (WGS) entry which is preliminary data.</text>
</comment>
<feature type="region of interest" description="Disordered" evidence="1">
    <location>
        <begin position="1"/>
        <end position="29"/>
    </location>
</feature>
<dbReference type="AlphaFoldDB" id="A0A4Z2FFN4"/>
<keyword evidence="3" id="KW-1185">Reference proteome</keyword>
<feature type="region of interest" description="Disordered" evidence="1">
    <location>
        <begin position="64"/>
        <end position="119"/>
    </location>
</feature>
<feature type="compositionally biased region" description="Low complexity" evidence="1">
    <location>
        <begin position="71"/>
        <end position="86"/>
    </location>
</feature>
<proteinExistence type="predicted"/>